<dbReference type="EMBL" id="CP036264">
    <property type="protein sequence ID" value="QEF96150.1"/>
    <property type="molecule type" value="Genomic_DNA"/>
</dbReference>
<evidence type="ECO:0000256" key="1">
    <source>
        <dbReference type="SAM" id="MobiDB-lite"/>
    </source>
</evidence>
<name>A0A5B9M7Y1_9BACT</name>
<keyword evidence="2" id="KW-1133">Transmembrane helix</keyword>
<evidence type="ECO:0000313" key="4">
    <source>
        <dbReference type="Proteomes" id="UP000321353"/>
    </source>
</evidence>
<evidence type="ECO:0000313" key="3">
    <source>
        <dbReference type="EMBL" id="QEF96150.1"/>
    </source>
</evidence>
<proteinExistence type="predicted"/>
<feature type="transmembrane region" description="Helical" evidence="2">
    <location>
        <begin position="96"/>
        <end position="122"/>
    </location>
</feature>
<keyword evidence="4" id="KW-1185">Reference proteome</keyword>
<feature type="transmembrane region" description="Helical" evidence="2">
    <location>
        <begin position="65"/>
        <end position="84"/>
    </location>
</feature>
<reference evidence="3 4" key="1">
    <citation type="submission" date="2019-02" db="EMBL/GenBank/DDBJ databases">
        <title>Planctomycetal bacteria perform biofilm scaping via a novel small molecule.</title>
        <authorList>
            <person name="Jeske O."/>
            <person name="Boedeker C."/>
            <person name="Wiegand S."/>
            <person name="Breitling P."/>
            <person name="Kallscheuer N."/>
            <person name="Jogler M."/>
            <person name="Rohde M."/>
            <person name="Petersen J."/>
            <person name="Medema M.H."/>
            <person name="Surup F."/>
            <person name="Jogler C."/>
        </authorList>
    </citation>
    <scope>NUCLEOTIDE SEQUENCE [LARGE SCALE GENOMIC DNA]</scope>
    <source>
        <strain evidence="3 4">Mal15</strain>
    </source>
</reference>
<evidence type="ECO:0000256" key="2">
    <source>
        <dbReference type="SAM" id="Phobius"/>
    </source>
</evidence>
<feature type="region of interest" description="Disordered" evidence="1">
    <location>
        <begin position="1"/>
        <end position="24"/>
    </location>
</feature>
<sequence length="124" mass="13680">MENETTSNPYTAPTTSPSSTNTDSVDFAPIIRRWERLRLYYNAILVPIVLTTTFVGFPHHASLPGYWVSVVFGGVFANLCFMAGPTIEGYGTYFRFWNSAMTMMLFLAGLGFTALLAIGSIATF</sequence>
<accession>A0A5B9M7Y1</accession>
<feature type="transmembrane region" description="Helical" evidence="2">
    <location>
        <begin position="39"/>
        <end position="59"/>
    </location>
</feature>
<protein>
    <submittedName>
        <fullName evidence="3">Uncharacterized protein</fullName>
    </submittedName>
</protein>
<dbReference type="Proteomes" id="UP000321353">
    <property type="component" value="Chromosome"/>
</dbReference>
<organism evidence="3 4">
    <name type="scientific">Stieleria maiorica</name>
    <dbReference type="NCBI Taxonomy" id="2795974"/>
    <lineage>
        <taxon>Bacteria</taxon>
        <taxon>Pseudomonadati</taxon>
        <taxon>Planctomycetota</taxon>
        <taxon>Planctomycetia</taxon>
        <taxon>Pirellulales</taxon>
        <taxon>Pirellulaceae</taxon>
        <taxon>Stieleria</taxon>
    </lineage>
</organism>
<gene>
    <name evidence="3" type="ORF">Mal15_01760</name>
</gene>
<dbReference type="KEGG" id="smam:Mal15_01760"/>
<dbReference type="AlphaFoldDB" id="A0A5B9M7Y1"/>
<keyword evidence="2" id="KW-0812">Transmembrane</keyword>
<keyword evidence="2" id="KW-0472">Membrane</keyword>